<dbReference type="AlphaFoldDB" id="A0A5B7DQ23"/>
<reference evidence="1 2" key="1">
    <citation type="submission" date="2019-05" db="EMBL/GenBank/DDBJ databases">
        <title>Another draft genome of Portunus trituberculatus and its Hox gene families provides insights of decapod evolution.</title>
        <authorList>
            <person name="Jeong J.-H."/>
            <person name="Song I."/>
            <person name="Kim S."/>
            <person name="Choi T."/>
            <person name="Kim D."/>
            <person name="Ryu S."/>
            <person name="Kim W."/>
        </authorList>
    </citation>
    <scope>NUCLEOTIDE SEQUENCE [LARGE SCALE GENOMIC DNA]</scope>
    <source>
        <tissue evidence="1">Muscle</tissue>
    </source>
</reference>
<keyword evidence="2" id="KW-1185">Reference proteome</keyword>
<evidence type="ECO:0000313" key="1">
    <source>
        <dbReference type="EMBL" id="MPC23189.1"/>
    </source>
</evidence>
<sequence length="116" mass="13154">MLRIFRVVFTSPAASALKVKSAYRRKSSSGAARQAAFSTLVTRRYFTCPARQDLICTPLRRKFVPGITAQMYDADLLLDVQVSVFTRLLLLLYRRSWRHTAPTPAPRLPRLARVSA</sequence>
<organism evidence="1 2">
    <name type="scientific">Portunus trituberculatus</name>
    <name type="common">Swimming crab</name>
    <name type="synonym">Neptunus trituberculatus</name>
    <dbReference type="NCBI Taxonomy" id="210409"/>
    <lineage>
        <taxon>Eukaryota</taxon>
        <taxon>Metazoa</taxon>
        <taxon>Ecdysozoa</taxon>
        <taxon>Arthropoda</taxon>
        <taxon>Crustacea</taxon>
        <taxon>Multicrustacea</taxon>
        <taxon>Malacostraca</taxon>
        <taxon>Eumalacostraca</taxon>
        <taxon>Eucarida</taxon>
        <taxon>Decapoda</taxon>
        <taxon>Pleocyemata</taxon>
        <taxon>Brachyura</taxon>
        <taxon>Eubrachyura</taxon>
        <taxon>Portunoidea</taxon>
        <taxon>Portunidae</taxon>
        <taxon>Portuninae</taxon>
        <taxon>Portunus</taxon>
    </lineage>
</organism>
<dbReference type="EMBL" id="VSRR010001177">
    <property type="protein sequence ID" value="MPC23189.1"/>
    <property type="molecule type" value="Genomic_DNA"/>
</dbReference>
<name>A0A5B7DQ23_PORTR</name>
<proteinExistence type="predicted"/>
<protein>
    <submittedName>
        <fullName evidence="1">Uncharacterized protein</fullName>
    </submittedName>
</protein>
<evidence type="ECO:0000313" key="2">
    <source>
        <dbReference type="Proteomes" id="UP000324222"/>
    </source>
</evidence>
<comment type="caution">
    <text evidence="1">The sequence shown here is derived from an EMBL/GenBank/DDBJ whole genome shotgun (WGS) entry which is preliminary data.</text>
</comment>
<accession>A0A5B7DQ23</accession>
<dbReference type="Proteomes" id="UP000324222">
    <property type="component" value="Unassembled WGS sequence"/>
</dbReference>
<gene>
    <name evidence="1" type="ORF">E2C01_016227</name>
</gene>